<evidence type="ECO:0000313" key="1">
    <source>
        <dbReference type="EMBL" id="CAF0989608.1"/>
    </source>
</evidence>
<dbReference type="EMBL" id="CAJNOQ010028230">
    <property type="protein sequence ID" value="CAF1559818.1"/>
    <property type="molecule type" value="Genomic_DNA"/>
</dbReference>
<dbReference type="EMBL" id="CAJNOK010005971">
    <property type="protein sequence ID" value="CAF0989608.1"/>
    <property type="molecule type" value="Genomic_DNA"/>
</dbReference>
<evidence type="ECO:0000313" key="4">
    <source>
        <dbReference type="EMBL" id="CAF4421198.1"/>
    </source>
</evidence>
<dbReference type="Proteomes" id="UP000677228">
    <property type="component" value="Unassembled WGS sequence"/>
</dbReference>
<organism evidence="2 5">
    <name type="scientific">Didymodactylos carnosus</name>
    <dbReference type="NCBI Taxonomy" id="1234261"/>
    <lineage>
        <taxon>Eukaryota</taxon>
        <taxon>Metazoa</taxon>
        <taxon>Spiralia</taxon>
        <taxon>Gnathifera</taxon>
        <taxon>Rotifera</taxon>
        <taxon>Eurotatoria</taxon>
        <taxon>Bdelloidea</taxon>
        <taxon>Philodinida</taxon>
        <taxon>Philodinidae</taxon>
        <taxon>Didymodactylos</taxon>
    </lineage>
</organism>
<name>A0A815XNL6_9BILA</name>
<gene>
    <name evidence="2" type="ORF">GPM918_LOCUS39693</name>
    <name evidence="1" type="ORF">OVA965_LOCUS14004</name>
    <name evidence="4" type="ORF">SRO942_LOCUS40587</name>
    <name evidence="3" type="ORF">TMI583_LOCUS14009</name>
</gene>
<dbReference type="Proteomes" id="UP000663829">
    <property type="component" value="Unassembled WGS sequence"/>
</dbReference>
<accession>A0A815XNL6</accession>
<dbReference type="AlphaFoldDB" id="A0A815XNL6"/>
<evidence type="ECO:0000313" key="5">
    <source>
        <dbReference type="Proteomes" id="UP000663829"/>
    </source>
</evidence>
<reference evidence="2" key="1">
    <citation type="submission" date="2021-02" db="EMBL/GenBank/DDBJ databases">
        <authorList>
            <person name="Nowell W R."/>
        </authorList>
    </citation>
    <scope>NUCLEOTIDE SEQUENCE</scope>
</reference>
<comment type="caution">
    <text evidence="2">The sequence shown here is derived from an EMBL/GenBank/DDBJ whole genome shotgun (WGS) entry which is preliminary data.</text>
</comment>
<dbReference type="EMBL" id="CAJOBA010005979">
    <property type="protein sequence ID" value="CAF3759758.1"/>
    <property type="molecule type" value="Genomic_DNA"/>
</dbReference>
<sequence length="202" mass="24135">MTLHQFCNDSQKDNDATCTKICEWFDVDTSEENQKIISDRIYHYTVRKKSDMESWRRCNIQRREKNYSTIVLNKSSLRQRSKPPKHVLKGFLDLEYRQKRRRLATLNEVLDDFSNSNNTPINQLLGYSLYQRNYNDDKHLAKVGEELYNTNIIETKTSLNLDQTIALKYNLNLTTHDADFMKPFLHEHVYIPNRNRIREISK</sequence>
<dbReference type="Proteomes" id="UP000682733">
    <property type="component" value="Unassembled WGS sequence"/>
</dbReference>
<evidence type="ECO:0000313" key="2">
    <source>
        <dbReference type="EMBL" id="CAF1559818.1"/>
    </source>
</evidence>
<protein>
    <submittedName>
        <fullName evidence="2">Uncharacterized protein</fullName>
    </submittedName>
</protein>
<dbReference type="EMBL" id="CAJOBC010093974">
    <property type="protein sequence ID" value="CAF4421198.1"/>
    <property type="molecule type" value="Genomic_DNA"/>
</dbReference>
<proteinExistence type="predicted"/>
<keyword evidence="5" id="KW-1185">Reference proteome</keyword>
<dbReference type="Proteomes" id="UP000681722">
    <property type="component" value="Unassembled WGS sequence"/>
</dbReference>
<evidence type="ECO:0000313" key="3">
    <source>
        <dbReference type="EMBL" id="CAF3759758.1"/>
    </source>
</evidence>